<accession>A0A418ASP3</accession>
<dbReference type="CDD" id="cd18579">
    <property type="entry name" value="ABC_6TM_ABCC_D1"/>
    <property type="match status" value="1"/>
</dbReference>
<feature type="domain" description="ABC transmembrane type-1" evidence="10">
    <location>
        <begin position="103"/>
        <end position="386"/>
    </location>
</feature>
<evidence type="ECO:0000256" key="4">
    <source>
        <dbReference type="ARBA" id="ARBA00022737"/>
    </source>
</evidence>
<evidence type="ECO:0000256" key="9">
    <source>
        <dbReference type="SAM" id="Phobius"/>
    </source>
</evidence>
<evidence type="ECO:0000256" key="2">
    <source>
        <dbReference type="ARBA" id="ARBA00022448"/>
    </source>
</evidence>
<dbReference type="EMBL" id="QUSY01000628">
    <property type="protein sequence ID" value="RHY28194.1"/>
    <property type="molecule type" value="Genomic_DNA"/>
</dbReference>
<reference evidence="11 12" key="1">
    <citation type="submission" date="2018-08" db="EMBL/GenBank/DDBJ databases">
        <title>Aphanomyces genome sequencing and annotation.</title>
        <authorList>
            <person name="Minardi D."/>
            <person name="Oidtmann B."/>
            <person name="Van Der Giezen M."/>
            <person name="Studholme D.J."/>
        </authorList>
    </citation>
    <scope>NUCLEOTIDE SEQUENCE [LARGE SCALE GENOMIC DNA]</scope>
    <source>
        <strain evidence="11 12">NJM0002</strain>
    </source>
</reference>
<dbReference type="Gene3D" id="1.20.1560.10">
    <property type="entry name" value="ABC transporter type 1, transmembrane domain"/>
    <property type="match status" value="1"/>
</dbReference>
<proteinExistence type="predicted"/>
<dbReference type="InterPro" id="IPR050173">
    <property type="entry name" value="ABC_transporter_C-like"/>
</dbReference>
<evidence type="ECO:0000256" key="5">
    <source>
        <dbReference type="ARBA" id="ARBA00022741"/>
    </source>
</evidence>
<feature type="transmembrane region" description="Helical" evidence="9">
    <location>
        <begin position="370"/>
        <end position="391"/>
    </location>
</feature>
<feature type="transmembrane region" description="Helical" evidence="9">
    <location>
        <begin position="212"/>
        <end position="237"/>
    </location>
</feature>
<evidence type="ECO:0000259" key="10">
    <source>
        <dbReference type="PROSITE" id="PS50929"/>
    </source>
</evidence>
<dbReference type="SUPFAM" id="SSF90123">
    <property type="entry name" value="ABC transporter transmembrane region"/>
    <property type="match status" value="1"/>
</dbReference>
<feature type="transmembrane region" description="Helical" evidence="9">
    <location>
        <begin position="141"/>
        <end position="159"/>
    </location>
</feature>
<evidence type="ECO:0000256" key="7">
    <source>
        <dbReference type="ARBA" id="ARBA00022989"/>
    </source>
</evidence>
<keyword evidence="8 9" id="KW-0472">Membrane</keyword>
<dbReference type="PROSITE" id="PS50929">
    <property type="entry name" value="ABC_TM1F"/>
    <property type="match status" value="1"/>
</dbReference>
<gene>
    <name evidence="11" type="ORF">DYB32_006159</name>
</gene>
<name>A0A418ASP3_9STRA</name>
<keyword evidence="2" id="KW-0813">Transport</keyword>
<dbReference type="GO" id="GO:0140359">
    <property type="term" value="F:ABC-type transporter activity"/>
    <property type="evidence" value="ECO:0007669"/>
    <property type="project" value="InterPro"/>
</dbReference>
<evidence type="ECO:0000256" key="6">
    <source>
        <dbReference type="ARBA" id="ARBA00022840"/>
    </source>
</evidence>
<evidence type="ECO:0000313" key="12">
    <source>
        <dbReference type="Proteomes" id="UP000285060"/>
    </source>
</evidence>
<keyword evidence="12" id="KW-1185">Reference proteome</keyword>
<dbReference type="InterPro" id="IPR044746">
    <property type="entry name" value="ABCC_6TM_D1"/>
</dbReference>
<feature type="transmembrane region" description="Helical" evidence="9">
    <location>
        <begin position="98"/>
        <end position="121"/>
    </location>
</feature>
<organism evidence="11 12">
    <name type="scientific">Aphanomyces invadans</name>
    <dbReference type="NCBI Taxonomy" id="157072"/>
    <lineage>
        <taxon>Eukaryota</taxon>
        <taxon>Sar</taxon>
        <taxon>Stramenopiles</taxon>
        <taxon>Oomycota</taxon>
        <taxon>Saprolegniomycetes</taxon>
        <taxon>Saprolegniales</taxon>
        <taxon>Verrucalvaceae</taxon>
        <taxon>Aphanomyces</taxon>
    </lineage>
</organism>
<evidence type="ECO:0000256" key="8">
    <source>
        <dbReference type="ARBA" id="ARBA00023136"/>
    </source>
</evidence>
<keyword evidence="6" id="KW-0067">ATP-binding</keyword>
<dbReference type="Proteomes" id="UP000285060">
    <property type="component" value="Unassembled WGS sequence"/>
</dbReference>
<dbReference type="Pfam" id="PF00664">
    <property type="entry name" value="ABC_membrane"/>
    <property type="match status" value="1"/>
</dbReference>
<keyword evidence="7 9" id="KW-1133">Transmembrane helix</keyword>
<dbReference type="PANTHER" id="PTHR24223">
    <property type="entry name" value="ATP-BINDING CASSETTE SUB-FAMILY C"/>
    <property type="match status" value="1"/>
</dbReference>
<keyword evidence="5" id="KW-0547">Nucleotide-binding</keyword>
<dbReference type="FunFam" id="1.20.1560.10:FF:000006">
    <property type="entry name" value="ATP-binding cassette, sub-family C (CFTR/MRP), member 9"/>
    <property type="match status" value="1"/>
</dbReference>
<comment type="caution">
    <text evidence="11">The sequence shown here is derived from an EMBL/GenBank/DDBJ whole genome shotgun (WGS) entry which is preliminary data.</text>
</comment>
<dbReference type="GO" id="GO:0016020">
    <property type="term" value="C:membrane"/>
    <property type="evidence" value="ECO:0007669"/>
    <property type="project" value="InterPro"/>
</dbReference>
<feature type="non-terminal residue" evidence="11">
    <location>
        <position position="402"/>
    </location>
</feature>
<dbReference type="InterPro" id="IPR011527">
    <property type="entry name" value="ABC1_TM_dom"/>
</dbReference>
<dbReference type="InterPro" id="IPR036640">
    <property type="entry name" value="ABC1_TM_sf"/>
</dbReference>
<protein>
    <recommendedName>
        <fullName evidence="10">ABC transmembrane type-1 domain-containing protein</fullName>
    </recommendedName>
</protein>
<sequence length="402" mass="45017">MASKRSTTVAATSSYQTLPAADDHSRLATVHPHDEAGLLSKLFLHWATPLLKLGNQRQLNPADLWPLQRENQCHIVSASFEPTFRRTRSLVRTIFYTYGWRFAVIGGLQILSVGCTLYGPVVLKKILTALEDSSVAFDQHAVLVYIATLFGANVAQAFLSAHSTFQNQLVTVKLTSALQHLLFRKSLALDAKCRREKTTGEIANMFSADIQWILNFSIFATQLWLIPIQVAVTLVMLYDVVGWATFVGAGVIVFVLVVNNYVVVAQRRCFVRLRQCQDARMKSVNEVFGAMQIIKLNAWEDKFQDKIAAERNVELETLWRIFSLSSCVTALLYGAPVVVTIASFSTYTLVMGETLNATKMFTALTLFNLLKIPLIQLPSIIASMMQALVALRRIMEFLQMDE</sequence>
<evidence type="ECO:0000256" key="3">
    <source>
        <dbReference type="ARBA" id="ARBA00022692"/>
    </source>
</evidence>
<keyword evidence="3 9" id="KW-0812">Transmembrane</keyword>
<evidence type="ECO:0000313" key="11">
    <source>
        <dbReference type="EMBL" id="RHY28194.1"/>
    </source>
</evidence>
<dbReference type="VEuPathDB" id="FungiDB:H310_07499"/>
<evidence type="ECO:0000256" key="1">
    <source>
        <dbReference type="ARBA" id="ARBA00004127"/>
    </source>
</evidence>
<dbReference type="PANTHER" id="PTHR24223:SF443">
    <property type="entry name" value="MULTIDRUG-RESISTANCE LIKE PROTEIN 1, ISOFORM I"/>
    <property type="match status" value="1"/>
</dbReference>
<dbReference type="GO" id="GO:0012505">
    <property type="term" value="C:endomembrane system"/>
    <property type="evidence" value="ECO:0007669"/>
    <property type="project" value="UniProtKB-SubCell"/>
</dbReference>
<feature type="transmembrane region" description="Helical" evidence="9">
    <location>
        <begin position="243"/>
        <end position="264"/>
    </location>
</feature>
<dbReference type="GO" id="GO:0005524">
    <property type="term" value="F:ATP binding"/>
    <property type="evidence" value="ECO:0007669"/>
    <property type="project" value="UniProtKB-KW"/>
</dbReference>
<feature type="transmembrane region" description="Helical" evidence="9">
    <location>
        <begin position="330"/>
        <end position="350"/>
    </location>
</feature>
<dbReference type="AlphaFoldDB" id="A0A418ASP3"/>
<comment type="subcellular location">
    <subcellularLocation>
        <location evidence="1">Endomembrane system</location>
        <topology evidence="1">Multi-pass membrane protein</topology>
    </subcellularLocation>
</comment>
<keyword evidence="4" id="KW-0677">Repeat</keyword>